<keyword evidence="7" id="KW-0444">Lipid biosynthesis</keyword>
<evidence type="ECO:0000256" key="3">
    <source>
        <dbReference type="ARBA" id="ARBA00022679"/>
    </source>
</evidence>
<keyword evidence="3" id="KW-0808">Transferase</keyword>
<name>A0A2A9CWB7_9ACTN</name>
<comment type="cofactor">
    <cofactor evidence="1">
        <name>Mg(2+)</name>
        <dbReference type="ChEBI" id="CHEBI:18420"/>
    </cofactor>
</comment>
<dbReference type="InterPro" id="IPR001206">
    <property type="entry name" value="Diacylglycerol_kinase_cat_dom"/>
</dbReference>
<proteinExistence type="inferred from homology"/>
<comment type="caution">
    <text evidence="10">The sequence shown here is derived from an EMBL/GenBank/DDBJ whole genome shotgun (WGS) entry which is preliminary data.</text>
</comment>
<keyword evidence="7" id="KW-0594">Phospholipid biosynthesis</keyword>
<gene>
    <name evidence="10" type="ORF">ATK74_2508</name>
</gene>
<evidence type="ECO:0000313" key="10">
    <source>
        <dbReference type="EMBL" id="PFG17930.1"/>
    </source>
</evidence>
<evidence type="ECO:0000259" key="9">
    <source>
        <dbReference type="PROSITE" id="PS50146"/>
    </source>
</evidence>
<dbReference type="SUPFAM" id="SSF111331">
    <property type="entry name" value="NAD kinase/diacylglycerol kinase-like"/>
    <property type="match status" value="1"/>
</dbReference>
<dbReference type="EMBL" id="PDJC01000001">
    <property type="protein sequence ID" value="PFG17930.1"/>
    <property type="molecule type" value="Genomic_DNA"/>
</dbReference>
<protein>
    <submittedName>
        <fullName evidence="10">Diacylglycerol kinase family enzyme</fullName>
    </submittedName>
</protein>
<keyword evidence="11" id="KW-1185">Reference proteome</keyword>
<dbReference type="PANTHER" id="PTHR12358:SF54">
    <property type="entry name" value="SPHINGOSINE KINASE RELATED PROTEIN"/>
    <property type="match status" value="1"/>
</dbReference>
<dbReference type="InterPro" id="IPR045540">
    <property type="entry name" value="YegS/DAGK_C"/>
</dbReference>
<feature type="domain" description="DAGKc" evidence="9">
    <location>
        <begin position="12"/>
        <end position="142"/>
    </location>
</feature>
<dbReference type="Gene3D" id="3.40.50.10330">
    <property type="entry name" value="Probable inorganic polyphosphate/atp-NAD kinase, domain 1"/>
    <property type="match status" value="1"/>
</dbReference>
<accession>A0A2A9CWB7</accession>
<evidence type="ECO:0000256" key="8">
    <source>
        <dbReference type="ARBA" id="ARBA00023264"/>
    </source>
</evidence>
<evidence type="ECO:0000256" key="7">
    <source>
        <dbReference type="ARBA" id="ARBA00023209"/>
    </source>
</evidence>
<dbReference type="GO" id="GO:0008654">
    <property type="term" value="P:phospholipid biosynthetic process"/>
    <property type="evidence" value="ECO:0007669"/>
    <property type="project" value="UniProtKB-KW"/>
</dbReference>
<dbReference type="InterPro" id="IPR017438">
    <property type="entry name" value="ATP-NAD_kinase_N"/>
</dbReference>
<organism evidence="10 11">
    <name type="scientific">Propionicimonas paludicola</name>
    <dbReference type="NCBI Taxonomy" id="185243"/>
    <lineage>
        <taxon>Bacteria</taxon>
        <taxon>Bacillati</taxon>
        <taxon>Actinomycetota</taxon>
        <taxon>Actinomycetes</taxon>
        <taxon>Propionibacteriales</taxon>
        <taxon>Nocardioidaceae</taxon>
        <taxon>Propionicimonas</taxon>
    </lineage>
</organism>
<dbReference type="AlphaFoldDB" id="A0A2A9CWB7"/>
<evidence type="ECO:0000256" key="2">
    <source>
        <dbReference type="ARBA" id="ARBA00005983"/>
    </source>
</evidence>
<dbReference type="Gene3D" id="2.60.200.40">
    <property type="match status" value="1"/>
</dbReference>
<evidence type="ECO:0000256" key="4">
    <source>
        <dbReference type="ARBA" id="ARBA00022741"/>
    </source>
</evidence>
<evidence type="ECO:0000313" key="11">
    <source>
        <dbReference type="Proteomes" id="UP000226079"/>
    </source>
</evidence>
<comment type="similarity">
    <text evidence="2">Belongs to the diacylglycerol/lipid kinase family.</text>
</comment>
<dbReference type="GO" id="GO:0016301">
    <property type="term" value="F:kinase activity"/>
    <property type="evidence" value="ECO:0007669"/>
    <property type="project" value="UniProtKB-KW"/>
</dbReference>
<dbReference type="Pfam" id="PF19279">
    <property type="entry name" value="YegS_C"/>
    <property type="match status" value="1"/>
</dbReference>
<dbReference type="PROSITE" id="PS50146">
    <property type="entry name" value="DAGK"/>
    <property type="match status" value="1"/>
</dbReference>
<dbReference type="PANTHER" id="PTHR12358">
    <property type="entry name" value="SPHINGOSINE KINASE"/>
    <property type="match status" value="1"/>
</dbReference>
<keyword evidence="5 10" id="KW-0418">Kinase</keyword>
<dbReference type="GO" id="GO:0005524">
    <property type="term" value="F:ATP binding"/>
    <property type="evidence" value="ECO:0007669"/>
    <property type="project" value="UniProtKB-KW"/>
</dbReference>
<reference evidence="10 11" key="1">
    <citation type="submission" date="2017-10" db="EMBL/GenBank/DDBJ databases">
        <title>Sequencing the genomes of 1000 actinobacteria strains.</title>
        <authorList>
            <person name="Klenk H.-P."/>
        </authorList>
    </citation>
    <scope>NUCLEOTIDE SEQUENCE [LARGE SCALE GENOMIC DNA]</scope>
    <source>
        <strain evidence="10 11">DSM 15597</strain>
    </source>
</reference>
<dbReference type="Pfam" id="PF00781">
    <property type="entry name" value="DAGK_cat"/>
    <property type="match status" value="1"/>
</dbReference>
<keyword evidence="8" id="KW-1208">Phospholipid metabolism</keyword>
<evidence type="ECO:0000256" key="1">
    <source>
        <dbReference type="ARBA" id="ARBA00001946"/>
    </source>
</evidence>
<dbReference type="InterPro" id="IPR016064">
    <property type="entry name" value="NAD/diacylglycerol_kinase_sf"/>
</dbReference>
<dbReference type="InterPro" id="IPR050187">
    <property type="entry name" value="Lipid_Phosphate_FormReg"/>
</dbReference>
<dbReference type="SMART" id="SM00046">
    <property type="entry name" value="DAGKc"/>
    <property type="match status" value="1"/>
</dbReference>
<keyword evidence="6" id="KW-0067">ATP-binding</keyword>
<evidence type="ECO:0000256" key="5">
    <source>
        <dbReference type="ARBA" id="ARBA00022777"/>
    </source>
</evidence>
<dbReference type="RefSeq" id="WP_211283370.1">
    <property type="nucleotide sequence ID" value="NZ_PDJC01000001.1"/>
</dbReference>
<dbReference type="Proteomes" id="UP000226079">
    <property type="component" value="Unassembled WGS sequence"/>
</dbReference>
<keyword evidence="4" id="KW-0547">Nucleotide-binding</keyword>
<sequence length="310" mass="32672">MATIEQDAASPGQRRRVAVVVNPVKIDDLEQLKGSLEDGAAAAGWTVSWHETTQDEPGESQARQAVDEGAELVCSLGGDGTVRAVASGLVGTEVPLGILPGGTGNLLARNLGLPVDDLVAAAQVALTGVPRPVDVGAVTWDDDPEQIFLVIAGMGLDARMIGEADERIKKAVGWPAYLLSGVRGLFDWGFSAHITAPGRREGSRRARTVVVGNCGQLPGGLDLMPDARLDDGLLDLVLAAPHGLSGWFGLLRELITGRGDRSLRRLRADSVRIRLGRPILAQLDGDAVGERTTMTVRVRPLALKVMVPAD</sequence>
<keyword evidence="7" id="KW-0443">Lipid metabolism</keyword>
<evidence type="ECO:0000256" key="6">
    <source>
        <dbReference type="ARBA" id="ARBA00022840"/>
    </source>
</evidence>